<comment type="caution">
    <text evidence="2">The sequence shown here is derived from an EMBL/GenBank/DDBJ whole genome shotgun (WGS) entry which is preliminary data.</text>
</comment>
<feature type="chain" id="PRO_5043587646" evidence="1">
    <location>
        <begin position="18"/>
        <end position="528"/>
    </location>
</feature>
<sequence>MYAGVVVVVLLACAVFAQYSLHPQAFIKFRVSSRLEPSGYSGYFYMDEASQVHAYMTDNSTDITYEYQSFMKDTALMYVTNEKCEIFTVPIPEVMYLVLASPIDFMQKQQVIKINEQEVLDNEIFTRRCIQDSSITMIKFDDNTPMIMCGQQENGLASHLVAERFTVELHTVNMKSIFDMNIPNKNKQCDHVKDTLPKQPPIPKQNDDVAPWFMDYDRSCLHGEIRHEYNCNRQMKNIVIPPVQTKRCVFLHGVGQFLIRKGPVSSEFTRYWGDIQKYTPQCSERFFIREETKTRGWNDVELQRTYCDVALGNSTDMIIRDTILFVHSMGNLILSAAIKNGYCDVDKNTTSWYQIMGPFAGTKAVTVLEDICEAAYSGQWPVTKAKLYRYIADYGGYCVPYTNHMHPAYFSLVPHYCTSISQECIDDLFTIAAERIKGSMCGVSPMGITSVLSPALKILSQIVGYSEYSDGLVPISSCTRTGSGKVFSYDYRNNWYLASVNHADGTCRYGDSYFGVSSSPCSYYKNKL</sequence>
<reference evidence="2 3" key="1">
    <citation type="submission" date="2024-03" db="EMBL/GenBank/DDBJ databases">
        <title>The Acrasis kona genome and developmental transcriptomes reveal deep origins of eukaryotic multicellular pathways.</title>
        <authorList>
            <person name="Sheikh S."/>
            <person name="Fu C.-J."/>
            <person name="Brown M.W."/>
            <person name="Baldauf S.L."/>
        </authorList>
    </citation>
    <scope>NUCLEOTIDE SEQUENCE [LARGE SCALE GENOMIC DNA]</scope>
    <source>
        <strain evidence="2 3">ATCC MYA-3509</strain>
    </source>
</reference>
<name>A0AAW2YPX1_9EUKA</name>
<keyword evidence="1" id="KW-0732">Signal</keyword>
<evidence type="ECO:0000313" key="3">
    <source>
        <dbReference type="Proteomes" id="UP001431209"/>
    </source>
</evidence>
<organism evidence="2 3">
    <name type="scientific">Acrasis kona</name>
    <dbReference type="NCBI Taxonomy" id="1008807"/>
    <lineage>
        <taxon>Eukaryota</taxon>
        <taxon>Discoba</taxon>
        <taxon>Heterolobosea</taxon>
        <taxon>Tetramitia</taxon>
        <taxon>Eutetramitia</taxon>
        <taxon>Acrasidae</taxon>
        <taxon>Acrasis</taxon>
    </lineage>
</organism>
<feature type="signal peptide" evidence="1">
    <location>
        <begin position="1"/>
        <end position="17"/>
    </location>
</feature>
<proteinExistence type="predicted"/>
<gene>
    <name evidence="2" type="ORF">AKO1_007877</name>
</gene>
<keyword evidence="3" id="KW-1185">Reference proteome</keyword>
<dbReference type="EMBL" id="JAOPGA020000489">
    <property type="protein sequence ID" value="KAL0478996.1"/>
    <property type="molecule type" value="Genomic_DNA"/>
</dbReference>
<evidence type="ECO:0000313" key="2">
    <source>
        <dbReference type="EMBL" id="KAL0478996.1"/>
    </source>
</evidence>
<accession>A0AAW2YPX1</accession>
<dbReference type="Proteomes" id="UP001431209">
    <property type="component" value="Unassembled WGS sequence"/>
</dbReference>
<dbReference type="AlphaFoldDB" id="A0AAW2YPX1"/>
<evidence type="ECO:0000256" key="1">
    <source>
        <dbReference type="SAM" id="SignalP"/>
    </source>
</evidence>
<protein>
    <submittedName>
        <fullName evidence="2">Uncharacterized protein</fullName>
    </submittedName>
</protein>